<dbReference type="CDD" id="cd04301">
    <property type="entry name" value="NAT_SF"/>
    <property type="match status" value="1"/>
</dbReference>
<dbReference type="GO" id="GO:0016747">
    <property type="term" value="F:acyltransferase activity, transferring groups other than amino-acyl groups"/>
    <property type="evidence" value="ECO:0007669"/>
    <property type="project" value="InterPro"/>
</dbReference>
<gene>
    <name evidence="4" type="ORF">MNBD_PLANCTO02-562</name>
</gene>
<dbReference type="PANTHER" id="PTHR43800">
    <property type="entry name" value="PEPTIDYL-LYSINE N-ACETYLTRANSFERASE YJAB"/>
    <property type="match status" value="1"/>
</dbReference>
<dbReference type="Pfam" id="PF00583">
    <property type="entry name" value="Acetyltransf_1"/>
    <property type="match status" value="1"/>
</dbReference>
<evidence type="ECO:0000259" key="3">
    <source>
        <dbReference type="PROSITE" id="PS51186"/>
    </source>
</evidence>
<dbReference type="PROSITE" id="PS51186">
    <property type="entry name" value="GNAT"/>
    <property type="match status" value="1"/>
</dbReference>
<dbReference type="SUPFAM" id="SSF55729">
    <property type="entry name" value="Acyl-CoA N-acyltransferases (Nat)"/>
    <property type="match status" value="1"/>
</dbReference>
<dbReference type="EMBL" id="UOGL01000559">
    <property type="protein sequence ID" value="VAX41539.1"/>
    <property type="molecule type" value="Genomic_DNA"/>
</dbReference>
<evidence type="ECO:0000256" key="2">
    <source>
        <dbReference type="ARBA" id="ARBA00023315"/>
    </source>
</evidence>
<dbReference type="AlphaFoldDB" id="A0A3B1DGR1"/>
<organism evidence="4">
    <name type="scientific">hydrothermal vent metagenome</name>
    <dbReference type="NCBI Taxonomy" id="652676"/>
    <lineage>
        <taxon>unclassified sequences</taxon>
        <taxon>metagenomes</taxon>
        <taxon>ecological metagenomes</taxon>
    </lineage>
</organism>
<sequence>MPVTIKAALPEEWSSALHLFYQNEEIADRELLVQEMFEAHQNKRISLEHLLIAQQDETIVGVMLAQQQPDSSAFFWVPVVQKELDAAAIANRLLQDACQRMKQKNVSYAQIILTPEEIPQTELILNNGFEQLADICYLQRSFDFPLPTQSKTFSVISFDEKVNRKRFAKLLESTYKGTLDCPAFTSVRNGEAALLSHQHSGLYTPEHWLLFEVEGDDVGLLLMNDHPDQSAWEIVYMGVSPMFRGRGYGKMILLEGLQNVATSGREFVLLAVDKENHFASAIYEEMGFFLIANRSVFLRYF</sequence>
<dbReference type="InterPro" id="IPR000182">
    <property type="entry name" value="GNAT_dom"/>
</dbReference>
<evidence type="ECO:0000313" key="4">
    <source>
        <dbReference type="EMBL" id="VAX41539.1"/>
    </source>
</evidence>
<dbReference type="Gene3D" id="3.40.630.30">
    <property type="match status" value="1"/>
</dbReference>
<evidence type="ECO:0000256" key="1">
    <source>
        <dbReference type="ARBA" id="ARBA00022679"/>
    </source>
</evidence>
<proteinExistence type="predicted"/>
<dbReference type="PANTHER" id="PTHR43800:SF1">
    <property type="entry name" value="PEPTIDYL-LYSINE N-ACETYLTRANSFERASE YJAB"/>
    <property type="match status" value="1"/>
</dbReference>
<feature type="domain" description="N-acetyltransferase" evidence="3">
    <location>
        <begin position="154"/>
        <end position="301"/>
    </location>
</feature>
<name>A0A3B1DGR1_9ZZZZ</name>
<protein>
    <recommendedName>
        <fullName evidence="3">N-acetyltransferase domain-containing protein</fullName>
    </recommendedName>
</protein>
<reference evidence="4" key="1">
    <citation type="submission" date="2018-06" db="EMBL/GenBank/DDBJ databases">
        <authorList>
            <person name="Zhirakovskaya E."/>
        </authorList>
    </citation>
    <scope>NUCLEOTIDE SEQUENCE</scope>
</reference>
<keyword evidence="1" id="KW-0808">Transferase</keyword>
<accession>A0A3B1DGR1</accession>
<dbReference type="InterPro" id="IPR016181">
    <property type="entry name" value="Acyl_CoA_acyltransferase"/>
</dbReference>
<keyword evidence="2" id="KW-0012">Acyltransferase</keyword>